<dbReference type="InterPro" id="IPR052021">
    <property type="entry name" value="Type-I_RS_S_subunit"/>
</dbReference>
<proteinExistence type="inferred from homology"/>
<comment type="caution">
    <text evidence="5">The sequence shown here is derived from an EMBL/GenBank/DDBJ whole genome shotgun (WGS) entry which is preliminary data.</text>
</comment>
<dbReference type="Gene3D" id="3.90.220.20">
    <property type="entry name" value="DNA methylase specificity domains"/>
    <property type="match status" value="1"/>
</dbReference>
<dbReference type="InterPro" id="IPR044946">
    <property type="entry name" value="Restrct_endonuc_typeI_TRD_sf"/>
</dbReference>
<dbReference type="STRING" id="432608.A6V39_01785"/>
<protein>
    <recommendedName>
        <fullName evidence="4">Type I restriction modification DNA specificity domain-containing protein</fullName>
    </recommendedName>
</protein>
<evidence type="ECO:0000313" key="6">
    <source>
        <dbReference type="Proteomes" id="UP000077623"/>
    </source>
</evidence>
<dbReference type="Pfam" id="PF01420">
    <property type="entry name" value="Methylase_S"/>
    <property type="match status" value="1"/>
</dbReference>
<dbReference type="PANTHER" id="PTHR30408">
    <property type="entry name" value="TYPE-1 RESTRICTION ENZYME ECOKI SPECIFICITY PROTEIN"/>
    <property type="match status" value="1"/>
</dbReference>
<evidence type="ECO:0000256" key="1">
    <source>
        <dbReference type="ARBA" id="ARBA00010923"/>
    </source>
</evidence>
<dbReference type="GO" id="GO:0003677">
    <property type="term" value="F:DNA binding"/>
    <property type="evidence" value="ECO:0007669"/>
    <property type="project" value="UniProtKB-KW"/>
</dbReference>
<dbReference type="PANTHER" id="PTHR30408:SF12">
    <property type="entry name" value="TYPE I RESTRICTION ENZYME MJAVIII SPECIFICITY SUBUNIT"/>
    <property type="match status" value="1"/>
</dbReference>
<sequence length="192" mass="21731">MATWEQTTLDKLGILQSGKKTHKPASDPVLFENGTVPFVQVWCVKNNLFVRNVEKNYNEIGKKQSRLFPASTVCITNNGRIGDASILLEDSCLADTLFGFSSFENVSDPKFMKYCFNFGKIKKLCEYVASANTGTKALTIERLKKIPFPNPPLELQQKIGKILSTYDLLIENYQSQIEEAKKQVVWKMIHTS</sequence>
<reference evidence="6" key="1">
    <citation type="submission" date="2016-04" db="EMBL/GenBank/DDBJ databases">
        <authorList>
            <person name="Quiroz-Castaneda R.E."/>
            <person name="Martinez-Ocampo F."/>
        </authorList>
    </citation>
    <scope>NUCLEOTIDE SEQUENCE [LARGE SCALE GENOMIC DNA]</scope>
    <source>
        <strain evidence="6">INIFAP01</strain>
    </source>
</reference>
<dbReference type="Gene3D" id="1.10.287.1120">
    <property type="entry name" value="Bipartite methylase S protein"/>
    <property type="match status" value="1"/>
</dbReference>
<evidence type="ECO:0000313" key="5">
    <source>
        <dbReference type="EMBL" id="OAL10774.1"/>
    </source>
</evidence>
<dbReference type="EMBL" id="LWUJ01000010">
    <property type="protein sequence ID" value="OAL10774.1"/>
    <property type="molecule type" value="Genomic_DNA"/>
</dbReference>
<dbReference type="REBASE" id="159350">
    <property type="entry name" value="S4.MhaP01ORF1775P"/>
</dbReference>
<dbReference type="RefSeq" id="WP_187150010.1">
    <property type="nucleotide sequence ID" value="NZ_LWUJ01000010.1"/>
</dbReference>
<dbReference type="InterPro" id="IPR000055">
    <property type="entry name" value="Restrct_endonuc_typeI_TRD"/>
</dbReference>
<dbReference type="GO" id="GO:0009307">
    <property type="term" value="P:DNA restriction-modification system"/>
    <property type="evidence" value="ECO:0007669"/>
    <property type="project" value="UniProtKB-KW"/>
</dbReference>
<keyword evidence="3" id="KW-0238">DNA-binding</keyword>
<organism evidence="5 6">
    <name type="scientific">Candidatus Mycoplasma haematobovis</name>
    <dbReference type="NCBI Taxonomy" id="432608"/>
    <lineage>
        <taxon>Bacteria</taxon>
        <taxon>Bacillati</taxon>
        <taxon>Mycoplasmatota</taxon>
        <taxon>Mollicutes</taxon>
        <taxon>Mycoplasmataceae</taxon>
        <taxon>Mycoplasma</taxon>
    </lineage>
</organism>
<feature type="domain" description="Type I restriction modification DNA specificity" evidence="4">
    <location>
        <begin position="3"/>
        <end position="178"/>
    </location>
</feature>
<keyword evidence="2" id="KW-0680">Restriction system</keyword>
<name>A0A1A9QF59_9MOLU</name>
<keyword evidence="6" id="KW-1185">Reference proteome</keyword>
<comment type="similarity">
    <text evidence="1">Belongs to the type-I restriction system S methylase family.</text>
</comment>
<evidence type="ECO:0000256" key="2">
    <source>
        <dbReference type="ARBA" id="ARBA00022747"/>
    </source>
</evidence>
<dbReference type="AlphaFoldDB" id="A0A1A9QF59"/>
<dbReference type="CDD" id="cd17258">
    <property type="entry name" value="RMtype1_S_Sau13435ORF2165P-TRD1-CR1_like"/>
    <property type="match status" value="1"/>
</dbReference>
<gene>
    <name evidence="5" type="ORF">A6V39_01785</name>
</gene>
<accession>A0A1A9QF59</accession>
<evidence type="ECO:0000256" key="3">
    <source>
        <dbReference type="ARBA" id="ARBA00023125"/>
    </source>
</evidence>
<dbReference type="SUPFAM" id="SSF116734">
    <property type="entry name" value="DNA methylase specificity domain"/>
    <property type="match status" value="1"/>
</dbReference>
<dbReference type="Proteomes" id="UP000077623">
    <property type="component" value="Unassembled WGS sequence"/>
</dbReference>
<evidence type="ECO:0000259" key="4">
    <source>
        <dbReference type="Pfam" id="PF01420"/>
    </source>
</evidence>